<accession>A0A6G0S5A7</accession>
<protein>
    <submittedName>
        <fullName evidence="2">Uncharacterized protein</fullName>
    </submittedName>
</protein>
<dbReference type="AlphaFoldDB" id="A0A6G0S5A7"/>
<sequence>MKPFRLHGLRVAGLLLSLVSTVQATDTPLTATVLYGVQASCTGNVATAVLAKAVPAISACADTLTCAAADEMFPATYCPTTDGTPASYSSLLKDIFGDAPTITVETYEGGNSCDVTTLADINAYVADGQCHKTGSTSSYIAVSDKFGSAVKTFSAKSDCTGDSTTVAATLDELDANSCADNLHDMKMYRYGTTTVYLSSVVSLHLVINLFRSGCPLHQYAVFHHH</sequence>
<comment type="caution">
    <text evidence="2">The sequence shown here is derived from an EMBL/GenBank/DDBJ whole genome shotgun (WGS) entry which is preliminary data.</text>
</comment>
<proteinExistence type="predicted"/>
<dbReference type="PANTHER" id="PTHR33714">
    <property type="entry name" value="COUNTING FACTOR-ASSOCIATED PROTEIN A-RELATED"/>
    <property type="match status" value="1"/>
</dbReference>
<keyword evidence="1" id="KW-0732">Signal</keyword>
<dbReference type="Proteomes" id="UP000486351">
    <property type="component" value="Unassembled WGS sequence"/>
</dbReference>
<gene>
    <name evidence="2" type="ORF">PF008_g6486</name>
</gene>
<feature type="chain" id="PRO_5026035267" evidence="1">
    <location>
        <begin position="25"/>
        <end position="225"/>
    </location>
</feature>
<evidence type="ECO:0000256" key="1">
    <source>
        <dbReference type="SAM" id="SignalP"/>
    </source>
</evidence>
<reference evidence="2 3" key="1">
    <citation type="submission" date="2018-09" db="EMBL/GenBank/DDBJ databases">
        <title>Genomic investigation of the strawberry pathogen Phytophthora fragariae indicates pathogenicity is determined by transcriptional variation in three key races.</title>
        <authorList>
            <person name="Adams T.M."/>
            <person name="Armitage A.D."/>
            <person name="Sobczyk M.K."/>
            <person name="Bates H.J."/>
            <person name="Dunwell J.M."/>
            <person name="Nellist C.F."/>
            <person name="Harrison R.J."/>
        </authorList>
    </citation>
    <scope>NUCLEOTIDE SEQUENCE [LARGE SCALE GENOMIC DNA]</scope>
    <source>
        <strain evidence="2 3">NOV-77</strain>
    </source>
</reference>
<feature type="signal peptide" evidence="1">
    <location>
        <begin position="1"/>
        <end position="24"/>
    </location>
</feature>
<dbReference type="EMBL" id="QXFY01000256">
    <property type="protein sequence ID" value="KAE9350367.1"/>
    <property type="molecule type" value="Genomic_DNA"/>
</dbReference>
<dbReference type="PANTHER" id="PTHR33714:SF3">
    <property type="entry name" value="COUNTING FACTOR-ASSOCIATED PROTEIN A-RELATED"/>
    <property type="match status" value="1"/>
</dbReference>
<evidence type="ECO:0000313" key="3">
    <source>
        <dbReference type="Proteomes" id="UP000486351"/>
    </source>
</evidence>
<name>A0A6G0S5A7_9STRA</name>
<organism evidence="2 3">
    <name type="scientific">Phytophthora fragariae</name>
    <dbReference type="NCBI Taxonomy" id="53985"/>
    <lineage>
        <taxon>Eukaryota</taxon>
        <taxon>Sar</taxon>
        <taxon>Stramenopiles</taxon>
        <taxon>Oomycota</taxon>
        <taxon>Peronosporomycetes</taxon>
        <taxon>Peronosporales</taxon>
        <taxon>Peronosporaceae</taxon>
        <taxon>Phytophthora</taxon>
    </lineage>
</organism>
<evidence type="ECO:0000313" key="2">
    <source>
        <dbReference type="EMBL" id="KAE9350367.1"/>
    </source>
</evidence>